<dbReference type="NCBIfam" id="TIGR00560">
    <property type="entry name" value="pgsA"/>
    <property type="match status" value="1"/>
</dbReference>
<evidence type="ECO:0000256" key="2">
    <source>
        <dbReference type="ARBA" id="ARBA00004141"/>
    </source>
</evidence>
<dbReference type="PANTHER" id="PTHR14269">
    <property type="entry name" value="CDP-DIACYLGLYCEROL--GLYCEROL-3-PHOSPHATE 3-PHOSPHATIDYLTRANSFERASE-RELATED"/>
    <property type="match status" value="1"/>
</dbReference>
<dbReference type="InterPro" id="IPR000462">
    <property type="entry name" value="CDP-OH_P_trans"/>
</dbReference>
<evidence type="ECO:0000256" key="7">
    <source>
        <dbReference type="ARBA" id="ARBA00022516"/>
    </source>
</evidence>
<dbReference type="InterPro" id="IPR004570">
    <property type="entry name" value="Phosphatidylglycerol_P_synth"/>
</dbReference>
<dbReference type="AlphaFoldDB" id="A0AA48I052"/>
<dbReference type="PIRSF" id="PIRSF000847">
    <property type="entry name" value="Phos_ph_gly_syn"/>
    <property type="match status" value="1"/>
</dbReference>
<dbReference type="PROSITE" id="PS00379">
    <property type="entry name" value="CDP_ALCOHOL_P_TRANSF"/>
    <property type="match status" value="1"/>
</dbReference>
<proteinExistence type="inferred from homology"/>
<evidence type="ECO:0000256" key="9">
    <source>
        <dbReference type="ARBA" id="ARBA00022692"/>
    </source>
</evidence>
<dbReference type="EMBL" id="AP027925">
    <property type="protein sequence ID" value="BED92946.1"/>
    <property type="molecule type" value="Genomic_DNA"/>
</dbReference>
<evidence type="ECO:0000256" key="11">
    <source>
        <dbReference type="ARBA" id="ARBA00023098"/>
    </source>
</evidence>
<evidence type="ECO:0000256" key="10">
    <source>
        <dbReference type="ARBA" id="ARBA00022989"/>
    </source>
</evidence>
<dbReference type="InterPro" id="IPR048254">
    <property type="entry name" value="CDP_ALCOHOL_P_TRANSF_CS"/>
</dbReference>
<feature type="transmembrane region" description="Helical" evidence="18">
    <location>
        <begin position="31"/>
        <end position="47"/>
    </location>
</feature>
<dbReference type="EC" id="2.7.8.5" evidence="5 16"/>
<dbReference type="GO" id="GO:0046474">
    <property type="term" value="P:glycerophospholipid biosynthetic process"/>
    <property type="evidence" value="ECO:0007669"/>
    <property type="project" value="TreeGrafter"/>
</dbReference>
<organism evidence="19">
    <name type="scientific">Candidatus Paraimprobicoccus trichonymphae</name>
    <dbReference type="NCBI Taxonomy" id="3033793"/>
    <lineage>
        <taxon>Bacteria</taxon>
        <taxon>Bacillati</taxon>
        <taxon>Bacillota</taxon>
        <taxon>Clostridia</taxon>
        <taxon>Candidatus Paraimprobicoccus</taxon>
    </lineage>
</organism>
<dbReference type="GO" id="GO:0016020">
    <property type="term" value="C:membrane"/>
    <property type="evidence" value="ECO:0007669"/>
    <property type="project" value="UniProtKB-SubCell"/>
</dbReference>
<evidence type="ECO:0000256" key="15">
    <source>
        <dbReference type="ARBA" id="ARBA00048586"/>
    </source>
</evidence>
<dbReference type="InterPro" id="IPR043130">
    <property type="entry name" value="CDP-OH_PTrfase_TM_dom"/>
</dbReference>
<dbReference type="Proteomes" id="UP001335720">
    <property type="component" value="Chromosome"/>
</dbReference>
<keyword evidence="7" id="KW-0444">Lipid biosynthesis</keyword>
<dbReference type="GO" id="GO:0008444">
    <property type="term" value="F:CDP-diacylglycerol-glycerol-3-phosphate 3-phosphatidyltransferase activity"/>
    <property type="evidence" value="ECO:0007669"/>
    <property type="project" value="UniProtKB-UniRule"/>
</dbReference>
<keyword evidence="11" id="KW-0443">Lipid metabolism</keyword>
<keyword evidence="13" id="KW-0594">Phospholipid biosynthesis</keyword>
<comment type="catalytic activity">
    <reaction evidence="15">
        <text>a CDP-1,2-diacyl-sn-glycerol + sn-glycerol 3-phosphate = a 1,2-diacyl-sn-glycero-3-phospho-(1'-sn-glycero-3'-phosphate) + CMP + H(+)</text>
        <dbReference type="Rhea" id="RHEA:12593"/>
        <dbReference type="ChEBI" id="CHEBI:15378"/>
        <dbReference type="ChEBI" id="CHEBI:57597"/>
        <dbReference type="ChEBI" id="CHEBI:58332"/>
        <dbReference type="ChEBI" id="CHEBI:60110"/>
        <dbReference type="ChEBI" id="CHEBI:60377"/>
        <dbReference type="EC" id="2.7.8.5"/>
    </reaction>
</comment>
<evidence type="ECO:0000256" key="5">
    <source>
        <dbReference type="ARBA" id="ARBA00013170"/>
    </source>
</evidence>
<protein>
    <recommendedName>
        <fullName evidence="6 16">CDP-diacylglycerol--glycerol-3-phosphate 3-phosphatidyltransferase</fullName>
        <ecNumber evidence="5 16">2.7.8.5</ecNumber>
    </recommendedName>
</protein>
<evidence type="ECO:0000256" key="17">
    <source>
        <dbReference type="RuleBase" id="RU003750"/>
    </source>
</evidence>
<name>A0AA48I052_9FIRM</name>
<feature type="transmembrane region" description="Helical" evidence="18">
    <location>
        <begin position="7"/>
        <end position="25"/>
    </location>
</feature>
<evidence type="ECO:0000256" key="14">
    <source>
        <dbReference type="ARBA" id="ARBA00023264"/>
    </source>
</evidence>
<evidence type="ECO:0000256" key="12">
    <source>
        <dbReference type="ARBA" id="ARBA00023136"/>
    </source>
</evidence>
<evidence type="ECO:0000313" key="19">
    <source>
        <dbReference type="EMBL" id="BED92946.1"/>
    </source>
</evidence>
<dbReference type="PANTHER" id="PTHR14269:SF62">
    <property type="entry name" value="CDP-DIACYLGLYCEROL--GLYCEROL-3-PHOSPHATE 3-PHOSPHATIDYLTRANSFERASE 1, CHLOROPLASTIC"/>
    <property type="match status" value="1"/>
</dbReference>
<keyword evidence="9 18" id="KW-0812">Transmembrane</keyword>
<comment type="similarity">
    <text evidence="4 17">Belongs to the CDP-alcohol phosphatidyltransferase class-I family.</text>
</comment>
<keyword evidence="8 17" id="KW-0808">Transferase</keyword>
<evidence type="ECO:0000256" key="6">
    <source>
        <dbReference type="ARBA" id="ARBA00014944"/>
    </source>
</evidence>
<comment type="function">
    <text evidence="1">This protein catalyzes the committed step to the synthesis of the acidic phospholipids.</text>
</comment>
<dbReference type="KEGG" id="ptrh:RsTaC01_0873"/>
<evidence type="ECO:0000256" key="18">
    <source>
        <dbReference type="SAM" id="Phobius"/>
    </source>
</evidence>
<evidence type="ECO:0000256" key="4">
    <source>
        <dbReference type="ARBA" id="ARBA00010441"/>
    </source>
</evidence>
<gene>
    <name evidence="19" type="ORF">RsTaC01_0873</name>
</gene>
<keyword evidence="10 18" id="KW-1133">Transmembrane helix</keyword>
<evidence type="ECO:0000256" key="16">
    <source>
        <dbReference type="NCBIfam" id="TIGR00560"/>
    </source>
</evidence>
<comment type="pathway">
    <text evidence="3">Phospholipid metabolism; phosphatidylglycerol biosynthesis; phosphatidylglycerol from CDP-diacylglycerol: step 1/2.</text>
</comment>
<dbReference type="Pfam" id="PF01066">
    <property type="entry name" value="CDP-OH_P_transf"/>
    <property type="match status" value="1"/>
</dbReference>
<feature type="transmembrane region" description="Helical" evidence="18">
    <location>
        <begin position="68"/>
        <end position="86"/>
    </location>
</feature>
<evidence type="ECO:0000256" key="13">
    <source>
        <dbReference type="ARBA" id="ARBA00023209"/>
    </source>
</evidence>
<keyword evidence="14" id="KW-1208">Phospholipid metabolism</keyword>
<feature type="transmembrane region" description="Helical" evidence="18">
    <location>
        <begin position="159"/>
        <end position="177"/>
    </location>
</feature>
<accession>A0AA48I052</accession>
<evidence type="ECO:0000256" key="8">
    <source>
        <dbReference type="ARBA" id="ARBA00022679"/>
    </source>
</evidence>
<evidence type="ECO:0000256" key="1">
    <source>
        <dbReference type="ARBA" id="ARBA00003973"/>
    </source>
</evidence>
<dbReference type="Gene3D" id="1.20.120.1760">
    <property type="match status" value="1"/>
</dbReference>
<reference evidence="19" key="1">
    <citation type="journal article" date="2023" name="ISME J.">
        <title>Emergence of putative energy parasites within Clostridia revealed by genome analysis of a novel endosymbiotic clade.</title>
        <authorList>
            <person name="Takahashi K."/>
            <person name="Kuwahara H."/>
            <person name="Horikawa Y."/>
            <person name="Izawa K."/>
            <person name="Kato D."/>
            <person name="Inagaki T."/>
            <person name="Yuki M."/>
            <person name="Ohkuma M."/>
            <person name="Hongoh Y."/>
        </authorList>
    </citation>
    <scope>NUCLEOTIDE SEQUENCE</scope>
    <source>
        <strain evidence="19">RsTa-C01</strain>
    </source>
</reference>
<evidence type="ECO:0000256" key="3">
    <source>
        <dbReference type="ARBA" id="ARBA00005042"/>
    </source>
</evidence>
<sequence>MNVPNLLTLARIILCFAIVVLLLSGNITNKYLISFIIFIIASFTDYYDGKIARRCNKITNFGKFTDPIADKILVISILICFVELKIINSFPVILLILREFLVVILRLMAVEQSKVIAADKLGKLKTISQIFSISVILVLKSFEEFNFRINVFFTSCSYIIFWFSIIISLISGIMYIYNNRRYLKDKM</sequence>
<keyword evidence="12 18" id="KW-0472">Membrane</keyword>
<comment type="subcellular location">
    <subcellularLocation>
        <location evidence="2">Membrane</location>
        <topology evidence="2">Multi-pass membrane protein</topology>
    </subcellularLocation>
</comment>
<dbReference type="InterPro" id="IPR050324">
    <property type="entry name" value="CDP-alcohol_PTase-I"/>
</dbReference>